<dbReference type="Proteomes" id="UP000311605">
    <property type="component" value="Unassembled WGS sequence"/>
</dbReference>
<organism evidence="3 4">
    <name type="scientific">Aliirhizobium smilacinae</name>
    <dbReference type="NCBI Taxonomy" id="1395944"/>
    <lineage>
        <taxon>Bacteria</taxon>
        <taxon>Pseudomonadati</taxon>
        <taxon>Pseudomonadota</taxon>
        <taxon>Alphaproteobacteria</taxon>
        <taxon>Hyphomicrobiales</taxon>
        <taxon>Rhizobiaceae</taxon>
        <taxon>Aliirhizobium</taxon>
    </lineage>
</organism>
<dbReference type="PANTHER" id="PTHR36933">
    <property type="entry name" value="SLL0788 PROTEIN"/>
    <property type="match status" value="1"/>
</dbReference>
<keyword evidence="1" id="KW-0732">Signal</keyword>
<dbReference type="OrthoDB" id="517560at2"/>
<dbReference type="EMBL" id="VDMN01000001">
    <property type="protein sequence ID" value="TNM65995.1"/>
    <property type="molecule type" value="Genomic_DNA"/>
</dbReference>
<proteinExistence type="predicted"/>
<feature type="domain" description="DUF305" evidence="2">
    <location>
        <begin position="43"/>
        <end position="128"/>
    </location>
</feature>
<keyword evidence="4" id="KW-1185">Reference proteome</keyword>
<dbReference type="InterPro" id="IPR012347">
    <property type="entry name" value="Ferritin-like"/>
</dbReference>
<evidence type="ECO:0000313" key="4">
    <source>
        <dbReference type="Proteomes" id="UP000311605"/>
    </source>
</evidence>
<dbReference type="AlphaFoldDB" id="A0A5C4XR78"/>
<evidence type="ECO:0000313" key="3">
    <source>
        <dbReference type="EMBL" id="TNM65995.1"/>
    </source>
</evidence>
<dbReference type="PANTHER" id="PTHR36933:SF1">
    <property type="entry name" value="SLL0788 PROTEIN"/>
    <property type="match status" value="1"/>
</dbReference>
<dbReference type="Gene3D" id="1.20.1260.10">
    <property type="match status" value="1"/>
</dbReference>
<dbReference type="PROSITE" id="PS51257">
    <property type="entry name" value="PROKAR_LIPOPROTEIN"/>
    <property type="match status" value="1"/>
</dbReference>
<feature type="signal peptide" evidence="1">
    <location>
        <begin position="1"/>
        <end position="26"/>
    </location>
</feature>
<name>A0A5C4XR78_9HYPH</name>
<dbReference type="Pfam" id="PF03713">
    <property type="entry name" value="DUF305"/>
    <property type="match status" value="1"/>
</dbReference>
<feature type="chain" id="PRO_5023142507" evidence="1">
    <location>
        <begin position="27"/>
        <end position="133"/>
    </location>
</feature>
<evidence type="ECO:0000256" key="1">
    <source>
        <dbReference type="SAM" id="SignalP"/>
    </source>
</evidence>
<reference evidence="3 4" key="1">
    <citation type="submission" date="2019-06" db="EMBL/GenBank/DDBJ databases">
        <title>The draft genome of Rhizobium smilacinae PTYR-5.</title>
        <authorList>
            <person name="Liu L."/>
            <person name="Li L."/>
            <person name="Zhang X."/>
        </authorList>
    </citation>
    <scope>NUCLEOTIDE SEQUENCE [LARGE SCALE GENOMIC DNA]</scope>
    <source>
        <strain evidence="3 4">PTYR-5</strain>
    </source>
</reference>
<dbReference type="RefSeq" id="WP_139674865.1">
    <property type="nucleotide sequence ID" value="NZ_VDMN01000001.1"/>
</dbReference>
<sequence length="133" mass="14179">MSKTTIIIAAAIAFACATASFSGAFAQDMKGHDMKGHAGMAMNTAPADDHASTKAFKAANAKMHEGMAIEFSGNADVDFARGMIAHHQGAIDMAKVELEHGKDPVQRRLAEAVIKAQEQEIADMQAWLKEHGK</sequence>
<protein>
    <submittedName>
        <fullName evidence="3">DUF305 domain-containing protein</fullName>
    </submittedName>
</protein>
<dbReference type="InterPro" id="IPR005183">
    <property type="entry name" value="DUF305_CopM-like"/>
</dbReference>
<accession>A0A5C4XR78</accession>
<gene>
    <name evidence="3" type="ORF">FHP24_07165</name>
</gene>
<evidence type="ECO:0000259" key="2">
    <source>
        <dbReference type="Pfam" id="PF03713"/>
    </source>
</evidence>
<comment type="caution">
    <text evidence="3">The sequence shown here is derived from an EMBL/GenBank/DDBJ whole genome shotgun (WGS) entry which is preliminary data.</text>
</comment>